<protein>
    <submittedName>
        <fullName evidence="6">Iron-sulfur cluster repair di-iron protein</fullName>
    </submittedName>
</protein>
<evidence type="ECO:0000256" key="2">
    <source>
        <dbReference type="ARBA" id="ARBA00022490"/>
    </source>
</evidence>
<dbReference type="InterPro" id="IPR019903">
    <property type="entry name" value="RIC_family"/>
</dbReference>
<evidence type="ECO:0000256" key="1">
    <source>
        <dbReference type="ARBA" id="ARBA00004496"/>
    </source>
</evidence>
<evidence type="ECO:0000313" key="7">
    <source>
        <dbReference type="Proteomes" id="UP001139104"/>
    </source>
</evidence>
<evidence type="ECO:0000259" key="5">
    <source>
        <dbReference type="Pfam" id="PF01814"/>
    </source>
</evidence>
<dbReference type="PANTHER" id="PTHR36438:SF1">
    <property type="entry name" value="IRON-SULFUR CLUSTER REPAIR PROTEIN YTFE"/>
    <property type="match status" value="1"/>
</dbReference>
<proteinExistence type="predicted"/>
<comment type="caution">
    <text evidence="6">The sequence shown here is derived from an EMBL/GenBank/DDBJ whole genome shotgun (WGS) entry which is preliminary data.</text>
</comment>
<accession>A0ABS9Z293</accession>
<keyword evidence="3" id="KW-0479">Metal-binding</keyword>
<gene>
    <name evidence="6" type="primary">ric</name>
    <name evidence="6" type="ORF">K2U94_03260</name>
</gene>
<comment type="subcellular location">
    <subcellularLocation>
        <location evidence="1">Cytoplasm</location>
    </subcellularLocation>
</comment>
<feature type="domain" description="Hemerythrin-like" evidence="5">
    <location>
        <begin position="84"/>
        <end position="219"/>
    </location>
</feature>
<dbReference type="NCBIfam" id="TIGR03652">
    <property type="entry name" value="FeS_repair_RIC"/>
    <property type="match status" value="1"/>
</dbReference>
<reference evidence="6" key="1">
    <citation type="journal article" date="2022" name="ISME J.">
        <title>Identification of active gaseous-alkane degraders at natural gas seeps.</title>
        <authorList>
            <person name="Farhan Ul Haque M."/>
            <person name="Hernandez M."/>
            <person name="Crombie A.T."/>
            <person name="Murrell J.C."/>
        </authorList>
    </citation>
    <scope>NUCLEOTIDE SEQUENCE</scope>
    <source>
        <strain evidence="6">PC2</strain>
    </source>
</reference>
<dbReference type="RefSeq" id="WP_243065835.1">
    <property type="nucleotide sequence ID" value="NZ_JAIVFK010000003.1"/>
</dbReference>
<dbReference type="Gene3D" id="1.20.120.520">
    <property type="entry name" value="nmb1532 protein domain like"/>
    <property type="match status" value="1"/>
</dbReference>
<evidence type="ECO:0000256" key="3">
    <source>
        <dbReference type="ARBA" id="ARBA00022723"/>
    </source>
</evidence>
<keyword evidence="4" id="KW-0408">Iron</keyword>
<keyword evidence="7" id="KW-1185">Reference proteome</keyword>
<keyword evidence="2" id="KW-0963">Cytoplasm</keyword>
<evidence type="ECO:0000313" key="6">
    <source>
        <dbReference type="EMBL" id="MCI4681790.1"/>
    </source>
</evidence>
<dbReference type="Proteomes" id="UP001139104">
    <property type="component" value="Unassembled WGS sequence"/>
</dbReference>
<dbReference type="PANTHER" id="PTHR36438">
    <property type="entry name" value="IRON-SULFUR CLUSTER REPAIR PROTEIN YTFE"/>
    <property type="match status" value="1"/>
</dbReference>
<dbReference type="InterPro" id="IPR012312">
    <property type="entry name" value="Hemerythrin-like"/>
</dbReference>
<organism evidence="6 7">
    <name type="scientific">Candidatus Rhodoblastus alkanivorans</name>
    <dbReference type="NCBI Taxonomy" id="2954117"/>
    <lineage>
        <taxon>Bacteria</taxon>
        <taxon>Pseudomonadati</taxon>
        <taxon>Pseudomonadota</taxon>
        <taxon>Alphaproteobacteria</taxon>
        <taxon>Hyphomicrobiales</taxon>
        <taxon>Rhodoblastaceae</taxon>
        <taxon>Rhodoblastus</taxon>
    </lineage>
</organism>
<dbReference type="EMBL" id="JAIVFP010000001">
    <property type="protein sequence ID" value="MCI4681790.1"/>
    <property type="molecule type" value="Genomic_DNA"/>
</dbReference>
<name>A0ABS9Z293_9HYPH</name>
<dbReference type="Pfam" id="PF04405">
    <property type="entry name" value="ScdA_N"/>
    <property type="match status" value="1"/>
</dbReference>
<sequence length="222" mass="24650">MTETKGAERNFGAIPIGEIAVRAPGATAIFRKYKLDYCCNGGASLAEAVRKRGLELGDIEHQIAALLEQPGEPPRETEELIEFIITRFHDTHRREFPELIQLARRVERVHAHHPQAPKGLAQFLERISADLETHMEKEELVLFPLMRAHHPGVSAPIAAMRAEHVDHGDALAALATATHDMQAPQGACGSWLALYAGLKKLSDDLVEHIHVENNMLFPRFIG</sequence>
<evidence type="ECO:0000256" key="4">
    <source>
        <dbReference type="ARBA" id="ARBA00023004"/>
    </source>
</evidence>
<dbReference type="Pfam" id="PF01814">
    <property type="entry name" value="Hemerythrin"/>
    <property type="match status" value="1"/>
</dbReference>